<dbReference type="GO" id="GO:0004222">
    <property type="term" value="F:metalloendopeptidase activity"/>
    <property type="evidence" value="ECO:0007669"/>
    <property type="project" value="InterPro"/>
</dbReference>
<dbReference type="InterPro" id="IPR024077">
    <property type="entry name" value="Neurolysin/TOP_dom2"/>
</dbReference>
<sequence length="286" mass="31718">DFPRLAAAAVQGARQELLGVEKRPALELVSALDNASNSLCRIADAAELCRNVHPSQDFVASASDAVQAVAGYMGEVNLDAEVYQGMRRAEESSDFANIPLEARTVLHHMRVSMEHEGIHLPESEKVECLQLLEKEQQLSFDIIQRQEQLRRSTGPEGAWVSLAAVSETLGGEASRLPRRAAGAGQEVCLPTDSVWADKVLKLVPCPETRRRVHEAQQAPDQQGEQDMAGLLCVRQRLAQLRGYESWGHYAQREALFRSPERVDQFLDSVWERLKPGLSEELGMLAQ</sequence>
<dbReference type="GO" id="GO:0006518">
    <property type="term" value="P:peptide metabolic process"/>
    <property type="evidence" value="ECO:0007669"/>
    <property type="project" value="TreeGrafter"/>
</dbReference>
<comment type="caution">
    <text evidence="1">The sequence shown here is derived from an EMBL/GenBank/DDBJ whole genome shotgun (WGS) entry which is preliminary data.</text>
</comment>
<reference evidence="1" key="1">
    <citation type="submission" date="2021-02" db="EMBL/GenBank/DDBJ databases">
        <authorList>
            <person name="Dougan E. K."/>
            <person name="Rhodes N."/>
            <person name="Thang M."/>
            <person name="Chan C."/>
        </authorList>
    </citation>
    <scope>NUCLEOTIDE SEQUENCE</scope>
</reference>
<feature type="non-terminal residue" evidence="1">
    <location>
        <position position="286"/>
    </location>
</feature>
<protein>
    <recommendedName>
        <fullName evidence="3">Mitochondrial intermediate peptidase</fullName>
    </recommendedName>
</protein>
<proteinExistence type="predicted"/>
<name>A0A813KT34_POLGL</name>
<evidence type="ECO:0008006" key="3">
    <source>
        <dbReference type="Google" id="ProtNLM"/>
    </source>
</evidence>
<dbReference type="Proteomes" id="UP000626109">
    <property type="component" value="Unassembled WGS sequence"/>
</dbReference>
<organism evidence="1 2">
    <name type="scientific">Polarella glacialis</name>
    <name type="common">Dinoflagellate</name>
    <dbReference type="NCBI Taxonomy" id="89957"/>
    <lineage>
        <taxon>Eukaryota</taxon>
        <taxon>Sar</taxon>
        <taxon>Alveolata</taxon>
        <taxon>Dinophyceae</taxon>
        <taxon>Suessiales</taxon>
        <taxon>Suessiaceae</taxon>
        <taxon>Polarella</taxon>
    </lineage>
</organism>
<feature type="non-terminal residue" evidence="1">
    <location>
        <position position="1"/>
    </location>
</feature>
<dbReference type="PANTHER" id="PTHR11804:SF79">
    <property type="entry name" value="MITOCHONDRIAL INTERMEDIATE PEPTIDASE"/>
    <property type="match status" value="1"/>
</dbReference>
<dbReference type="EMBL" id="CAJNNW010032274">
    <property type="protein sequence ID" value="CAE8712132.1"/>
    <property type="molecule type" value="Genomic_DNA"/>
</dbReference>
<dbReference type="SUPFAM" id="SSF55486">
    <property type="entry name" value="Metalloproteases ('zincins'), catalytic domain"/>
    <property type="match status" value="1"/>
</dbReference>
<dbReference type="AlphaFoldDB" id="A0A813KT34"/>
<dbReference type="Gene3D" id="1.10.1370.10">
    <property type="entry name" value="Neurolysin, domain 3"/>
    <property type="match status" value="1"/>
</dbReference>
<gene>
    <name evidence="1" type="ORF">PGLA2088_LOCUS36857</name>
</gene>
<dbReference type="InterPro" id="IPR045090">
    <property type="entry name" value="Pept_M3A_M3B"/>
</dbReference>
<dbReference type="GO" id="GO:0006508">
    <property type="term" value="P:proteolysis"/>
    <property type="evidence" value="ECO:0007669"/>
    <property type="project" value="InterPro"/>
</dbReference>
<dbReference type="GO" id="GO:0005739">
    <property type="term" value="C:mitochondrion"/>
    <property type="evidence" value="ECO:0007669"/>
    <property type="project" value="TreeGrafter"/>
</dbReference>
<dbReference type="PANTHER" id="PTHR11804">
    <property type="entry name" value="PROTEASE M3 THIMET OLIGOPEPTIDASE-RELATED"/>
    <property type="match status" value="1"/>
</dbReference>
<evidence type="ECO:0000313" key="2">
    <source>
        <dbReference type="Proteomes" id="UP000626109"/>
    </source>
</evidence>
<evidence type="ECO:0000313" key="1">
    <source>
        <dbReference type="EMBL" id="CAE8712132.1"/>
    </source>
</evidence>
<accession>A0A813KT34</accession>